<reference evidence="1" key="1">
    <citation type="journal article" date="2020" name="mSystems">
        <title>Genome- and Community-Level Interaction Insights into Carbon Utilization and Element Cycling Functions of Hydrothermarchaeota in Hydrothermal Sediment.</title>
        <authorList>
            <person name="Zhou Z."/>
            <person name="Liu Y."/>
            <person name="Xu W."/>
            <person name="Pan J."/>
            <person name="Luo Z.H."/>
            <person name="Li M."/>
        </authorList>
    </citation>
    <scope>NUCLEOTIDE SEQUENCE [LARGE SCALE GENOMIC DNA]</scope>
    <source>
        <strain evidence="1">HyVt-533</strain>
    </source>
</reference>
<comment type="caution">
    <text evidence="1">The sequence shown here is derived from an EMBL/GenBank/DDBJ whole genome shotgun (WGS) entry which is preliminary data.</text>
</comment>
<dbReference type="InterPro" id="IPR019734">
    <property type="entry name" value="TPR_rpt"/>
</dbReference>
<dbReference type="Pfam" id="PF13432">
    <property type="entry name" value="TPR_16"/>
    <property type="match status" value="1"/>
</dbReference>
<dbReference type="InterPro" id="IPR011990">
    <property type="entry name" value="TPR-like_helical_dom_sf"/>
</dbReference>
<proteinExistence type="predicted"/>
<dbReference type="PANTHER" id="PTHR37423:SF2">
    <property type="entry name" value="MEMBRANE-BOUND LYTIC MUREIN TRANSGLYCOSYLASE C"/>
    <property type="match status" value="1"/>
</dbReference>
<dbReference type="EMBL" id="DROK01000272">
    <property type="protein sequence ID" value="HHI98016.1"/>
    <property type="molecule type" value="Genomic_DNA"/>
</dbReference>
<protein>
    <submittedName>
        <fullName evidence="1">Tetratricopeptide repeat protein</fullName>
    </submittedName>
</protein>
<gene>
    <name evidence="1" type="ORF">ENJ96_09225</name>
</gene>
<sequence length="635" mass="73368">MRKTLFWLIVLVWVSQVLGAENPAYWWYEQAQLLYQEGDREGALALLLELEKRFPEKRAVLVQAKVLAAQIYFDQGEYQQVIKTLRPLIKEAQLPAQAFLLLAQAAERLGLYDEALTYLRYLKRRFPEEKEICTGNLVAARIFIKRKLKEKANRLATRVLKLSFCTVEEKAQAVSLLLQTGQEPQTVLSFLEENPQAKRYAPEILKVLALWHLKAGKISQAETEIFEYLNYSGDFEEAPVLLYTLAEAYYQARKYRAARRLFELILTSWPHKKEALLAKFRLYQMRYLFEAKIGHKSPQTRRMLIAICNRLEKEYPQEPLTEEALALHARLLFEEKRLEESLAKIWTFLQKYPASRFKPEVLELLCKVGALFEQGLLAKKEYQETYLFLKEHQQEFEEARCGASFYFAAEACLALALTEEAKLILLEGYVLDIPEAWAPDYHLTLADLLLSAQSPEEKQLARQILTSTAKKFPSTVHSPYFIFLQGRAVAQTEPAKALKNFKTVWEKALDQELKERAARSYWDLLIKLGRFEEAFSFLKENRPKNLASYKLLAVELLAEEKLTLARKVISALEKMSPEDPEVQWLKALWLEKEGEEAKALSVWGKMTQGDDLFGSLAAAIVEAARLVEATREEIY</sequence>
<dbReference type="SUPFAM" id="SSF48452">
    <property type="entry name" value="TPR-like"/>
    <property type="match status" value="2"/>
</dbReference>
<dbReference type="Gene3D" id="1.25.40.10">
    <property type="entry name" value="Tetratricopeptide repeat domain"/>
    <property type="match status" value="3"/>
</dbReference>
<organism evidence="1">
    <name type="scientific">Thermodesulfatator atlanticus</name>
    <dbReference type="NCBI Taxonomy" id="501497"/>
    <lineage>
        <taxon>Bacteria</taxon>
        <taxon>Pseudomonadati</taxon>
        <taxon>Thermodesulfobacteriota</taxon>
        <taxon>Thermodesulfobacteria</taxon>
        <taxon>Thermodesulfobacteriales</taxon>
        <taxon>Thermodesulfatatoraceae</taxon>
        <taxon>Thermodesulfatator</taxon>
    </lineage>
</organism>
<name>A0A7V5P1F7_9BACT</name>
<dbReference type="AlphaFoldDB" id="A0A7V5P1F7"/>
<dbReference type="SMART" id="SM00028">
    <property type="entry name" value="TPR"/>
    <property type="match status" value="3"/>
</dbReference>
<dbReference type="Proteomes" id="UP000886101">
    <property type="component" value="Unassembled WGS sequence"/>
</dbReference>
<accession>A0A7V5P1F7</accession>
<evidence type="ECO:0000313" key="1">
    <source>
        <dbReference type="EMBL" id="HHI98016.1"/>
    </source>
</evidence>
<dbReference type="PANTHER" id="PTHR37423">
    <property type="entry name" value="SOLUBLE LYTIC MUREIN TRANSGLYCOSYLASE-RELATED"/>
    <property type="match status" value="1"/>
</dbReference>